<evidence type="ECO:0000256" key="11">
    <source>
        <dbReference type="ARBA" id="ARBA00023173"/>
    </source>
</evidence>
<comment type="similarity">
    <text evidence="18">Belongs to the ligand-gated ion channel (TC 1.A.9) family.</text>
</comment>
<dbReference type="InterPro" id="IPR005436">
    <property type="entry name" value="GABBAa6_rcpt"/>
</dbReference>
<keyword evidence="16 18" id="KW-0407">Ion channel</keyword>
<evidence type="ECO:0000256" key="7">
    <source>
        <dbReference type="ARBA" id="ARBA00023065"/>
    </source>
</evidence>
<dbReference type="FunFam" id="1.20.58.390:FF:000067">
    <property type="entry name" value="Glycine receptor subunit alpha-2"/>
    <property type="match status" value="1"/>
</dbReference>
<dbReference type="SUPFAM" id="SSF90112">
    <property type="entry name" value="Neurotransmitter-gated ion-channel transmembrane pore"/>
    <property type="match status" value="1"/>
</dbReference>
<dbReference type="PRINTS" id="PR01619">
    <property type="entry name" value="GABAARALPHA6"/>
</dbReference>
<keyword evidence="10 21" id="KW-0675">Receptor</keyword>
<dbReference type="InterPro" id="IPR006201">
    <property type="entry name" value="Neur_channel"/>
</dbReference>
<dbReference type="InterPro" id="IPR047024">
    <property type="entry name" value="Gabra-1-6_TM"/>
</dbReference>
<dbReference type="GO" id="GO:0005254">
    <property type="term" value="F:chloride channel activity"/>
    <property type="evidence" value="ECO:0007669"/>
    <property type="project" value="UniProtKB-KW"/>
</dbReference>
<dbReference type="PANTHER" id="PTHR18945">
    <property type="entry name" value="NEUROTRANSMITTER GATED ION CHANNEL"/>
    <property type="match status" value="1"/>
</dbReference>
<dbReference type="Pfam" id="PF02932">
    <property type="entry name" value="Neur_chan_memb"/>
    <property type="match status" value="1"/>
</dbReference>
<evidence type="ECO:0000256" key="12">
    <source>
        <dbReference type="ARBA" id="ARBA00023180"/>
    </source>
</evidence>
<feature type="domain" description="Neurotransmitter-gated ion-channel transmembrane" evidence="20">
    <location>
        <begin position="242"/>
        <end position="363"/>
    </location>
</feature>
<evidence type="ECO:0000256" key="13">
    <source>
        <dbReference type="ARBA" id="ARBA00023214"/>
    </source>
</evidence>
<evidence type="ECO:0000256" key="18">
    <source>
        <dbReference type="RuleBase" id="RU000687"/>
    </source>
</evidence>
<keyword evidence="4 18" id="KW-0732">Signal</keyword>
<evidence type="ECO:0000256" key="5">
    <source>
        <dbReference type="ARBA" id="ARBA00022989"/>
    </source>
</evidence>
<evidence type="ECO:0000256" key="4">
    <source>
        <dbReference type="ARBA" id="ARBA00022729"/>
    </source>
</evidence>
<dbReference type="GO" id="GO:0034707">
    <property type="term" value="C:chloride channel complex"/>
    <property type="evidence" value="ECO:0007669"/>
    <property type="project" value="UniProtKB-KW"/>
</dbReference>
<dbReference type="GO" id="GO:0045211">
    <property type="term" value="C:postsynaptic membrane"/>
    <property type="evidence" value="ECO:0007669"/>
    <property type="project" value="UniProtKB-SubCell"/>
</dbReference>
<keyword evidence="6" id="KW-0770">Synapse</keyword>
<dbReference type="STRING" id="9838.ENSCDRP00005014642"/>
<accession>A0A5N4CLS3</accession>
<feature type="domain" description="Neurotransmitter-gated ion-channel ligand-binding" evidence="19">
    <location>
        <begin position="34"/>
        <end position="240"/>
    </location>
</feature>
<keyword evidence="14" id="KW-0628">Postsynaptic cell membrane</keyword>
<keyword evidence="22" id="KW-1185">Reference proteome</keyword>
<dbReference type="EMBL" id="JWIN03000022">
    <property type="protein sequence ID" value="KAB1259858.1"/>
    <property type="molecule type" value="Genomic_DNA"/>
</dbReference>
<comment type="subcellular location">
    <subcellularLocation>
        <location evidence="17">Postsynaptic cell membrane</location>
        <topology evidence="17">Multi-pass membrane protein</topology>
    </subcellularLocation>
</comment>
<dbReference type="InterPro" id="IPR001390">
    <property type="entry name" value="GABAAa_rcpt"/>
</dbReference>
<dbReference type="InterPro" id="IPR006028">
    <property type="entry name" value="GABAA/Glycine_rcpt"/>
</dbReference>
<evidence type="ECO:0000259" key="20">
    <source>
        <dbReference type="Pfam" id="PF02932"/>
    </source>
</evidence>
<dbReference type="PROSITE" id="PS00236">
    <property type="entry name" value="NEUROTR_ION_CHANNEL"/>
    <property type="match status" value="1"/>
</dbReference>
<keyword evidence="1 18" id="KW-0813">Transport</keyword>
<feature type="transmembrane region" description="Helical" evidence="18">
    <location>
        <begin position="235"/>
        <end position="257"/>
    </location>
</feature>
<dbReference type="InterPro" id="IPR006202">
    <property type="entry name" value="Neur_chan_lig-bd"/>
</dbReference>
<name>A0A5N4CLS3_CAMDR</name>
<gene>
    <name evidence="21" type="ORF">Cadr_000025685</name>
</gene>
<evidence type="ECO:0000256" key="9">
    <source>
        <dbReference type="ARBA" id="ARBA00023157"/>
    </source>
</evidence>
<evidence type="ECO:0000313" key="21">
    <source>
        <dbReference type="EMBL" id="KAB1259858.1"/>
    </source>
</evidence>
<dbReference type="NCBIfam" id="TIGR00860">
    <property type="entry name" value="LIC"/>
    <property type="match status" value="1"/>
</dbReference>
<evidence type="ECO:0000313" key="22">
    <source>
        <dbReference type="Proteomes" id="UP000299084"/>
    </source>
</evidence>
<sequence>MASPLPWLYILLWVASALGKLEDEGKLYSENISRTLDNLLEGYDNRLRPGFGGAVTEVKTDIYVTSFGPVSDVEMEYTMDVFFRQTWTDERLKFGGPAEILSLNNLMVSKIWTPDTFFRNGKKSIAHNMTTPNKLFRIMQNGTILYTMRLTINADCPMRLVNFPMDGHACPLKFGSYAYPKSEIIYTWKKGPLYSVEVPEESSSLLQYDLVGQTVSSETIKSNTGKNLNNAWMKMGYFMIQIYTPCIMTVILSQVSFWINKESVPARTVFGITTVLTMTTLSISARHSLPKVSYATAMDWFIAVCFAFVFSALIEFAAVNYFTNLQTQKVERKAQIAASPPATIAKAPEPLEAEIVLNAEDTLEKGISSASSVVDLLVHQEERKFKKPKQHVVIKAVYHLVPMFNTVSGTWDILGINPVVLNDRMWLNVFFSPQHPDSKYHLKKRITSLTLPIVPSSEASKVLTRAPILQSTPVTPPPLSPAFGGTSKIDQYSRILFPVAFAGFNLVYWIVYLSRDPMEVSSSVE</sequence>
<evidence type="ECO:0000256" key="2">
    <source>
        <dbReference type="ARBA" id="ARBA00022475"/>
    </source>
</evidence>
<evidence type="ECO:0000256" key="1">
    <source>
        <dbReference type="ARBA" id="ARBA00022448"/>
    </source>
</evidence>
<dbReference type="PRINTS" id="PR00253">
    <property type="entry name" value="GABAARECEPTR"/>
</dbReference>
<dbReference type="Gene3D" id="2.70.170.10">
    <property type="entry name" value="Neurotransmitter-gated ion-channel ligand-binding domain"/>
    <property type="match status" value="1"/>
</dbReference>
<dbReference type="PRINTS" id="PR00252">
    <property type="entry name" value="NRIONCHANNEL"/>
</dbReference>
<keyword evidence="9" id="KW-1015">Disulfide bond</keyword>
<dbReference type="AlphaFoldDB" id="A0A5N4CLS3"/>
<dbReference type="PRINTS" id="PR01079">
    <property type="entry name" value="GABAARALPHA"/>
</dbReference>
<keyword evidence="13" id="KW-0868">Chloride</keyword>
<comment type="caution">
    <text evidence="21">The sequence shown here is derived from an EMBL/GenBank/DDBJ whole genome shotgun (WGS) entry which is preliminary data.</text>
</comment>
<proteinExistence type="inferred from homology"/>
<keyword evidence="15" id="KW-1071">Ligand-gated ion channel</keyword>
<evidence type="ECO:0000256" key="3">
    <source>
        <dbReference type="ARBA" id="ARBA00022692"/>
    </source>
</evidence>
<feature type="transmembrane region" description="Helical" evidence="18">
    <location>
        <begin position="300"/>
        <end position="323"/>
    </location>
</feature>
<feature type="chain" id="PRO_5024484270" evidence="18">
    <location>
        <begin position="20"/>
        <end position="525"/>
    </location>
</feature>
<organism evidence="21 22">
    <name type="scientific">Camelus dromedarius</name>
    <name type="common">Dromedary</name>
    <name type="synonym">Arabian camel</name>
    <dbReference type="NCBI Taxonomy" id="9838"/>
    <lineage>
        <taxon>Eukaryota</taxon>
        <taxon>Metazoa</taxon>
        <taxon>Chordata</taxon>
        <taxon>Craniata</taxon>
        <taxon>Vertebrata</taxon>
        <taxon>Euteleostomi</taxon>
        <taxon>Mammalia</taxon>
        <taxon>Eutheria</taxon>
        <taxon>Laurasiatheria</taxon>
        <taxon>Artiodactyla</taxon>
        <taxon>Tylopoda</taxon>
        <taxon>Camelidae</taxon>
        <taxon>Camelus</taxon>
    </lineage>
</organism>
<dbReference type="Gene3D" id="1.20.58.390">
    <property type="entry name" value="Neurotransmitter-gated ion-channel transmembrane domain"/>
    <property type="match status" value="1"/>
</dbReference>
<evidence type="ECO:0000256" key="6">
    <source>
        <dbReference type="ARBA" id="ARBA00023018"/>
    </source>
</evidence>
<feature type="signal peptide" evidence="18">
    <location>
        <begin position="1"/>
        <end position="19"/>
    </location>
</feature>
<evidence type="ECO:0000256" key="14">
    <source>
        <dbReference type="ARBA" id="ARBA00023257"/>
    </source>
</evidence>
<dbReference type="SUPFAM" id="SSF63712">
    <property type="entry name" value="Nicotinic receptor ligand binding domain-like"/>
    <property type="match status" value="1"/>
</dbReference>
<dbReference type="Proteomes" id="UP000299084">
    <property type="component" value="Unassembled WGS sequence"/>
</dbReference>
<keyword evidence="2" id="KW-1003">Cell membrane</keyword>
<evidence type="ECO:0000259" key="19">
    <source>
        <dbReference type="Pfam" id="PF02931"/>
    </source>
</evidence>
<dbReference type="InterPro" id="IPR006029">
    <property type="entry name" value="Neurotrans-gated_channel_TM"/>
</dbReference>
<evidence type="ECO:0000256" key="16">
    <source>
        <dbReference type="ARBA" id="ARBA00023303"/>
    </source>
</evidence>
<dbReference type="Pfam" id="PF02931">
    <property type="entry name" value="Neur_chan_LBD"/>
    <property type="match status" value="1"/>
</dbReference>
<evidence type="ECO:0000256" key="15">
    <source>
        <dbReference type="ARBA" id="ARBA00023286"/>
    </source>
</evidence>
<feature type="transmembrane region" description="Helical" evidence="18">
    <location>
        <begin position="495"/>
        <end position="513"/>
    </location>
</feature>
<dbReference type="InterPro" id="IPR036719">
    <property type="entry name" value="Neuro-gated_channel_TM_sf"/>
</dbReference>
<protein>
    <submittedName>
        <fullName evidence="21">Gamma-aminobutyric acid receptor subunit alpha-6</fullName>
    </submittedName>
</protein>
<dbReference type="FunFam" id="2.70.170.10:FF:000001">
    <property type="entry name" value="Gamma-aminobutyric acid A receptor subunit alpha-2"/>
    <property type="match status" value="1"/>
</dbReference>
<keyword evidence="8 18" id="KW-0472">Membrane</keyword>
<dbReference type="GO" id="GO:0005230">
    <property type="term" value="F:extracellular ligand-gated monoatomic ion channel activity"/>
    <property type="evidence" value="ECO:0007669"/>
    <property type="project" value="InterPro"/>
</dbReference>
<keyword evidence="3 18" id="KW-0812">Transmembrane</keyword>
<dbReference type="InterPro" id="IPR036734">
    <property type="entry name" value="Neur_chan_lig-bd_sf"/>
</dbReference>
<reference evidence="21 22" key="1">
    <citation type="journal article" date="2019" name="Mol. Ecol. Resour.">
        <title>Improving Illumina assemblies with Hi-C and long reads: an example with the North African dromedary.</title>
        <authorList>
            <person name="Elbers J.P."/>
            <person name="Rogers M.F."/>
            <person name="Perelman P.L."/>
            <person name="Proskuryakova A.A."/>
            <person name="Serdyukova N.A."/>
            <person name="Johnson W.E."/>
            <person name="Horin P."/>
            <person name="Corander J."/>
            <person name="Murphy D."/>
            <person name="Burger P.A."/>
        </authorList>
    </citation>
    <scope>NUCLEOTIDE SEQUENCE [LARGE SCALE GENOMIC DNA]</scope>
    <source>
        <strain evidence="21">Drom800</strain>
        <tissue evidence="21">Blood</tissue>
    </source>
</reference>
<dbReference type="InterPro" id="IPR038050">
    <property type="entry name" value="Neuro_actylchol_rec"/>
</dbReference>
<evidence type="ECO:0000256" key="17">
    <source>
        <dbReference type="ARBA" id="ARBA00034104"/>
    </source>
</evidence>
<dbReference type="InterPro" id="IPR018000">
    <property type="entry name" value="Neurotransmitter_ion_chnl_CS"/>
</dbReference>
<evidence type="ECO:0000256" key="10">
    <source>
        <dbReference type="ARBA" id="ARBA00023170"/>
    </source>
</evidence>
<keyword evidence="12" id="KW-0325">Glycoprotein</keyword>
<dbReference type="CDD" id="cd19052">
    <property type="entry name" value="LGIC_TM_GABAAR_alpha"/>
    <property type="match status" value="1"/>
</dbReference>
<keyword evidence="5 18" id="KW-1133">Transmembrane helix</keyword>
<keyword evidence="7 18" id="KW-0406">Ion transport</keyword>
<keyword evidence="11" id="KW-0869">Chloride channel</keyword>
<feature type="transmembrane region" description="Helical" evidence="18">
    <location>
        <begin position="269"/>
        <end position="288"/>
    </location>
</feature>
<evidence type="ECO:0000256" key="8">
    <source>
        <dbReference type="ARBA" id="ARBA00023136"/>
    </source>
</evidence>
<dbReference type="GO" id="GO:0007214">
    <property type="term" value="P:gamma-aminobutyric acid signaling pathway"/>
    <property type="evidence" value="ECO:0007669"/>
    <property type="project" value="InterPro"/>
</dbReference>
<dbReference type="GO" id="GO:0004890">
    <property type="term" value="F:GABA-A receptor activity"/>
    <property type="evidence" value="ECO:0007669"/>
    <property type="project" value="InterPro"/>
</dbReference>